<organism evidence="4 5">
    <name type="scientific">Artemia franciscana</name>
    <name type="common">Brine shrimp</name>
    <name type="synonym">Artemia sanfranciscana</name>
    <dbReference type="NCBI Taxonomy" id="6661"/>
    <lineage>
        <taxon>Eukaryota</taxon>
        <taxon>Metazoa</taxon>
        <taxon>Ecdysozoa</taxon>
        <taxon>Arthropoda</taxon>
        <taxon>Crustacea</taxon>
        <taxon>Branchiopoda</taxon>
        <taxon>Anostraca</taxon>
        <taxon>Artemiidae</taxon>
        <taxon>Artemia</taxon>
    </lineage>
</organism>
<keyword evidence="2" id="KW-1015">Disulfide bond</keyword>
<dbReference type="InterPro" id="IPR050958">
    <property type="entry name" value="Cell_Adh-Cytoskel_Orgn"/>
</dbReference>
<proteinExistence type="predicted"/>
<dbReference type="Pfam" id="PF13927">
    <property type="entry name" value="Ig_3"/>
    <property type="match status" value="1"/>
</dbReference>
<keyword evidence="1" id="KW-0732">Signal</keyword>
<evidence type="ECO:0000256" key="3">
    <source>
        <dbReference type="ARBA" id="ARBA00023319"/>
    </source>
</evidence>
<sequence length="151" mass="17156">MKLYSFAETFGSQYLPQSDGILIRNVSREDAGVFTCRANVWNEKNIILNLSIDFRMTSFLNIKVCDFTTKYLVSFQIIVPTKIKKDIEEIEAIEGMPVRLDCEAEGEPTPAYEFMDPHGQNITGQPGFSSTPYPGILLIEKVKREYAGIYK</sequence>
<evidence type="ECO:0000256" key="2">
    <source>
        <dbReference type="ARBA" id="ARBA00023157"/>
    </source>
</evidence>
<evidence type="ECO:0000313" key="5">
    <source>
        <dbReference type="Proteomes" id="UP001187531"/>
    </source>
</evidence>
<dbReference type="GO" id="GO:0043025">
    <property type="term" value="C:neuronal cell body"/>
    <property type="evidence" value="ECO:0007669"/>
    <property type="project" value="TreeGrafter"/>
</dbReference>
<dbReference type="GO" id="GO:0030424">
    <property type="term" value="C:axon"/>
    <property type="evidence" value="ECO:0007669"/>
    <property type="project" value="TreeGrafter"/>
</dbReference>
<gene>
    <name evidence="4" type="ORF">QYM36_016367</name>
</gene>
<dbReference type="PANTHER" id="PTHR45080">
    <property type="entry name" value="CONTACTIN 5"/>
    <property type="match status" value="1"/>
</dbReference>
<dbReference type="PANTHER" id="PTHR45080:SF8">
    <property type="entry name" value="IG-LIKE DOMAIN-CONTAINING PROTEIN"/>
    <property type="match status" value="1"/>
</dbReference>
<dbReference type="CDD" id="cd00096">
    <property type="entry name" value="Ig"/>
    <property type="match status" value="2"/>
</dbReference>
<protein>
    <recommendedName>
        <fullName evidence="6">Ig-like domain-containing protein</fullName>
    </recommendedName>
</protein>
<dbReference type="GO" id="GO:0007156">
    <property type="term" value="P:homophilic cell adhesion via plasma membrane adhesion molecules"/>
    <property type="evidence" value="ECO:0007669"/>
    <property type="project" value="TreeGrafter"/>
</dbReference>
<dbReference type="GO" id="GO:0050808">
    <property type="term" value="P:synapse organization"/>
    <property type="evidence" value="ECO:0007669"/>
    <property type="project" value="TreeGrafter"/>
</dbReference>
<dbReference type="Proteomes" id="UP001187531">
    <property type="component" value="Unassembled WGS sequence"/>
</dbReference>
<dbReference type="InterPro" id="IPR036179">
    <property type="entry name" value="Ig-like_dom_sf"/>
</dbReference>
<dbReference type="InterPro" id="IPR013783">
    <property type="entry name" value="Ig-like_fold"/>
</dbReference>
<keyword evidence="3" id="KW-0393">Immunoglobulin domain</keyword>
<evidence type="ECO:0000256" key="1">
    <source>
        <dbReference type="ARBA" id="ARBA00022729"/>
    </source>
</evidence>
<dbReference type="EMBL" id="JAVRJZ010000020">
    <property type="protein sequence ID" value="KAK2706305.1"/>
    <property type="molecule type" value="Genomic_DNA"/>
</dbReference>
<dbReference type="AlphaFoldDB" id="A0AA88L3C2"/>
<dbReference type="Gene3D" id="2.60.40.10">
    <property type="entry name" value="Immunoglobulins"/>
    <property type="match status" value="1"/>
</dbReference>
<comment type="caution">
    <text evidence="4">The sequence shown here is derived from an EMBL/GenBank/DDBJ whole genome shotgun (WGS) entry which is preliminary data.</text>
</comment>
<dbReference type="GO" id="GO:0008046">
    <property type="term" value="F:axon guidance receptor activity"/>
    <property type="evidence" value="ECO:0007669"/>
    <property type="project" value="TreeGrafter"/>
</dbReference>
<name>A0AA88L3C2_ARTSF</name>
<dbReference type="SUPFAM" id="SSF48726">
    <property type="entry name" value="Immunoglobulin"/>
    <property type="match status" value="1"/>
</dbReference>
<reference evidence="4" key="1">
    <citation type="submission" date="2023-07" db="EMBL/GenBank/DDBJ databases">
        <title>Chromosome-level genome assembly of Artemia franciscana.</title>
        <authorList>
            <person name="Jo E."/>
        </authorList>
    </citation>
    <scope>NUCLEOTIDE SEQUENCE</scope>
    <source>
        <tissue evidence="4">Whole body</tissue>
    </source>
</reference>
<evidence type="ECO:0000313" key="4">
    <source>
        <dbReference type="EMBL" id="KAK2706305.1"/>
    </source>
</evidence>
<evidence type="ECO:0008006" key="6">
    <source>
        <dbReference type="Google" id="ProtNLM"/>
    </source>
</evidence>
<accession>A0AA88L3C2</accession>
<dbReference type="GO" id="GO:0005886">
    <property type="term" value="C:plasma membrane"/>
    <property type="evidence" value="ECO:0007669"/>
    <property type="project" value="TreeGrafter"/>
</dbReference>
<keyword evidence="5" id="KW-1185">Reference proteome</keyword>